<gene>
    <name evidence="1" type="ORF">GCM10010528_11840</name>
</gene>
<dbReference type="EMBL" id="BAAAVS010000019">
    <property type="protein sequence ID" value="GAA3032287.1"/>
    <property type="molecule type" value="Genomic_DNA"/>
</dbReference>
<comment type="caution">
    <text evidence="1">The sequence shown here is derived from an EMBL/GenBank/DDBJ whole genome shotgun (WGS) entry which is preliminary data.</text>
</comment>
<accession>A0ABP6L8I7</accession>
<proteinExistence type="predicted"/>
<sequence length="125" mass="13337">MWTLLIAGVLAATAVALIIGMRGRKMSVAKLASMSEGSLTVTGANPRPEQGDANNEAYLTISGTIMGPGIAPTEVYGTFARTLTRPWPQIGQNFAVRYDPRKVESSWVLIDGVEPDGFTPADERA</sequence>
<dbReference type="Proteomes" id="UP001501035">
    <property type="component" value="Unassembled WGS sequence"/>
</dbReference>
<keyword evidence="2" id="KW-1185">Reference proteome</keyword>
<protein>
    <recommendedName>
        <fullName evidence="3">DUF3592 domain-containing protein</fullName>
    </recommendedName>
</protein>
<evidence type="ECO:0008006" key="3">
    <source>
        <dbReference type="Google" id="ProtNLM"/>
    </source>
</evidence>
<organism evidence="1 2">
    <name type="scientific">Gordonia defluvii</name>
    <dbReference type="NCBI Taxonomy" id="283718"/>
    <lineage>
        <taxon>Bacteria</taxon>
        <taxon>Bacillati</taxon>
        <taxon>Actinomycetota</taxon>
        <taxon>Actinomycetes</taxon>
        <taxon>Mycobacteriales</taxon>
        <taxon>Gordoniaceae</taxon>
        <taxon>Gordonia</taxon>
    </lineage>
</organism>
<dbReference type="RefSeq" id="WP_290704530.1">
    <property type="nucleotide sequence ID" value="NZ_BAAAVS010000019.1"/>
</dbReference>
<reference evidence="2" key="1">
    <citation type="journal article" date="2019" name="Int. J. Syst. Evol. Microbiol.">
        <title>The Global Catalogue of Microorganisms (GCM) 10K type strain sequencing project: providing services to taxonomists for standard genome sequencing and annotation.</title>
        <authorList>
            <consortium name="The Broad Institute Genomics Platform"/>
            <consortium name="The Broad Institute Genome Sequencing Center for Infectious Disease"/>
            <person name="Wu L."/>
            <person name="Ma J."/>
        </authorList>
    </citation>
    <scope>NUCLEOTIDE SEQUENCE [LARGE SCALE GENOMIC DNA]</scope>
    <source>
        <strain evidence="2">JCM 14234</strain>
    </source>
</reference>
<evidence type="ECO:0000313" key="2">
    <source>
        <dbReference type="Proteomes" id="UP001501035"/>
    </source>
</evidence>
<evidence type="ECO:0000313" key="1">
    <source>
        <dbReference type="EMBL" id="GAA3032287.1"/>
    </source>
</evidence>
<name>A0ABP6L8I7_9ACTN</name>